<keyword evidence="3 6" id="KW-0418">Kinase</keyword>
<name>A0A518EQS1_9BACT</name>
<dbReference type="PANTHER" id="PTHR43289">
    <property type="entry name" value="MITOGEN-ACTIVATED PROTEIN KINASE KINASE KINASE 20-RELATED"/>
    <property type="match status" value="1"/>
</dbReference>
<dbReference type="SUPFAM" id="SSF56112">
    <property type="entry name" value="Protein kinase-like (PK-like)"/>
    <property type="match status" value="1"/>
</dbReference>
<reference evidence="6 7" key="1">
    <citation type="submission" date="2019-02" db="EMBL/GenBank/DDBJ databases">
        <title>Deep-cultivation of Planctomycetes and their phenomic and genomic characterization uncovers novel biology.</title>
        <authorList>
            <person name="Wiegand S."/>
            <person name="Jogler M."/>
            <person name="Boedeker C."/>
            <person name="Pinto D."/>
            <person name="Vollmers J."/>
            <person name="Rivas-Marin E."/>
            <person name="Kohn T."/>
            <person name="Peeters S.H."/>
            <person name="Heuer A."/>
            <person name="Rast P."/>
            <person name="Oberbeckmann S."/>
            <person name="Bunk B."/>
            <person name="Jeske O."/>
            <person name="Meyerdierks A."/>
            <person name="Storesund J.E."/>
            <person name="Kallscheuer N."/>
            <person name="Luecker S."/>
            <person name="Lage O.M."/>
            <person name="Pohl T."/>
            <person name="Merkel B.J."/>
            <person name="Hornburger P."/>
            <person name="Mueller R.-W."/>
            <person name="Bruemmer F."/>
            <person name="Labrenz M."/>
            <person name="Spormann A.M."/>
            <person name="Op den Camp H."/>
            <person name="Overmann J."/>
            <person name="Amann R."/>
            <person name="Jetten M.S.M."/>
            <person name="Mascher T."/>
            <person name="Medema M.H."/>
            <person name="Devos D.P."/>
            <person name="Kaster A.-K."/>
            <person name="Ovreas L."/>
            <person name="Rohde M."/>
            <person name="Galperin M.Y."/>
            <person name="Jogler C."/>
        </authorList>
    </citation>
    <scope>NUCLEOTIDE SEQUENCE [LARGE SCALE GENOMIC DNA]</scope>
    <source>
        <strain evidence="6 7">Poly30</strain>
    </source>
</reference>
<keyword evidence="1 6" id="KW-0808">Transferase</keyword>
<dbReference type="GO" id="GO:0004674">
    <property type="term" value="F:protein serine/threonine kinase activity"/>
    <property type="evidence" value="ECO:0007669"/>
    <property type="project" value="UniProtKB-EC"/>
</dbReference>
<gene>
    <name evidence="6" type="primary">spk1</name>
    <name evidence="6" type="ORF">Poly30_19460</name>
</gene>
<dbReference type="Gene3D" id="3.30.200.20">
    <property type="entry name" value="Phosphorylase Kinase, domain 1"/>
    <property type="match status" value="1"/>
</dbReference>
<keyword evidence="7" id="KW-1185">Reference proteome</keyword>
<dbReference type="AlphaFoldDB" id="A0A518EQS1"/>
<dbReference type="InterPro" id="IPR008271">
    <property type="entry name" value="Ser/Thr_kinase_AS"/>
</dbReference>
<dbReference type="EC" id="2.7.11.1" evidence="6"/>
<dbReference type="Proteomes" id="UP000320390">
    <property type="component" value="Chromosome"/>
</dbReference>
<evidence type="ECO:0000313" key="7">
    <source>
        <dbReference type="Proteomes" id="UP000320390"/>
    </source>
</evidence>
<protein>
    <submittedName>
        <fullName evidence="6">Serine/threonine-protein kinase PK-1</fullName>
        <ecNumber evidence="6">2.7.11.1</ecNumber>
    </submittedName>
</protein>
<evidence type="ECO:0000256" key="4">
    <source>
        <dbReference type="ARBA" id="ARBA00022840"/>
    </source>
</evidence>
<evidence type="ECO:0000259" key="5">
    <source>
        <dbReference type="PROSITE" id="PS50011"/>
    </source>
</evidence>
<evidence type="ECO:0000256" key="1">
    <source>
        <dbReference type="ARBA" id="ARBA00022679"/>
    </source>
</evidence>
<proteinExistence type="predicted"/>
<dbReference type="CDD" id="cd14014">
    <property type="entry name" value="STKc_PknB_like"/>
    <property type="match status" value="1"/>
</dbReference>
<organism evidence="6 7">
    <name type="scientific">Saltatorellus ferox</name>
    <dbReference type="NCBI Taxonomy" id="2528018"/>
    <lineage>
        <taxon>Bacteria</taxon>
        <taxon>Pseudomonadati</taxon>
        <taxon>Planctomycetota</taxon>
        <taxon>Planctomycetia</taxon>
        <taxon>Planctomycetia incertae sedis</taxon>
        <taxon>Saltatorellus</taxon>
    </lineage>
</organism>
<sequence length="278" mass="30619">MTSTARSLRPRQQFGQYRIQRRLAAGGFATVYAATDTIADRTVALKVLHEEDVSFTAIQSATSGPLADIKREVRMAARLEHPNVLGIRNATVIEGRFVLVTELATESLDDRLGRRLGPRAALDIAGQMLEGLAHAHECKVVHCDVKPDNVLLFPEGNVRIGDFGLARLDKGRLEGSGSGTIGYMAPEQAFGRPSVRSDVFSAGLVIYRMLAGETPEWPFEWPYAGATRIRAAVHRDMIDVLKRAIQVPERKRFASCVTMLAAFQKARRHALRSTQRGA</sequence>
<dbReference type="SMART" id="SM00220">
    <property type="entry name" value="S_TKc"/>
    <property type="match status" value="1"/>
</dbReference>
<evidence type="ECO:0000256" key="2">
    <source>
        <dbReference type="ARBA" id="ARBA00022741"/>
    </source>
</evidence>
<dbReference type="Gene3D" id="1.10.510.10">
    <property type="entry name" value="Transferase(Phosphotransferase) domain 1"/>
    <property type="match status" value="1"/>
</dbReference>
<feature type="domain" description="Protein kinase" evidence="5">
    <location>
        <begin position="17"/>
        <end position="272"/>
    </location>
</feature>
<dbReference type="GO" id="GO:0005524">
    <property type="term" value="F:ATP binding"/>
    <property type="evidence" value="ECO:0007669"/>
    <property type="project" value="UniProtKB-KW"/>
</dbReference>
<evidence type="ECO:0000313" key="6">
    <source>
        <dbReference type="EMBL" id="QDV06437.1"/>
    </source>
</evidence>
<dbReference type="RefSeq" id="WP_145196616.1">
    <property type="nucleotide sequence ID" value="NZ_CP036434.1"/>
</dbReference>
<dbReference type="InterPro" id="IPR011009">
    <property type="entry name" value="Kinase-like_dom_sf"/>
</dbReference>
<dbReference type="EMBL" id="CP036434">
    <property type="protein sequence ID" value="QDV06437.1"/>
    <property type="molecule type" value="Genomic_DNA"/>
</dbReference>
<keyword evidence="4" id="KW-0067">ATP-binding</keyword>
<dbReference type="PANTHER" id="PTHR43289:SF6">
    <property type="entry name" value="SERINE_THREONINE-PROTEIN KINASE NEKL-3"/>
    <property type="match status" value="1"/>
</dbReference>
<dbReference type="OrthoDB" id="6111975at2"/>
<dbReference type="InterPro" id="IPR000719">
    <property type="entry name" value="Prot_kinase_dom"/>
</dbReference>
<evidence type="ECO:0000256" key="3">
    <source>
        <dbReference type="ARBA" id="ARBA00022777"/>
    </source>
</evidence>
<dbReference type="Pfam" id="PF00069">
    <property type="entry name" value="Pkinase"/>
    <property type="match status" value="1"/>
</dbReference>
<accession>A0A518EQS1</accession>
<keyword evidence="2" id="KW-0547">Nucleotide-binding</keyword>
<dbReference type="PROSITE" id="PS50011">
    <property type="entry name" value="PROTEIN_KINASE_DOM"/>
    <property type="match status" value="1"/>
</dbReference>
<dbReference type="PROSITE" id="PS00108">
    <property type="entry name" value="PROTEIN_KINASE_ST"/>
    <property type="match status" value="1"/>
</dbReference>